<dbReference type="GeneID" id="95764676"/>
<dbReference type="PANTHER" id="PTHR30151:SF20">
    <property type="entry name" value="ABC TRANSPORTER PERMEASE PROTEIN HI_0355-RELATED"/>
    <property type="match status" value="1"/>
</dbReference>
<evidence type="ECO:0000259" key="8">
    <source>
        <dbReference type="PROSITE" id="PS50928"/>
    </source>
</evidence>
<keyword evidence="4 7" id="KW-0812">Transmembrane</keyword>
<evidence type="ECO:0000313" key="11">
    <source>
        <dbReference type="Proteomes" id="UP001144397"/>
    </source>
</evidence>
<feature type="transmembrane region" description="Helical" evidence="7">
    <location>
        <begin position="85"/>
        <end position="104"/>
    </location>
</feature>
<dbReference type="EMBL" id="JAVDPY010000007">
    <property type="protein sequence ID" value="MDR6335223.1"/>
    <property type="molecule type" value="Genomic_DNA"/>
</dbReference>
<accession>A0A9W6FN89</accession>
<name>A0A9W6FN89_XANFL</name>
<feature type="domain" description="ABC transmembrane type-1" evidence="8">
    <location>
        <begin position="78"/>
        <end position="259"/>
    </location>
</feature>
<dbReference type="GO" id="GO:0005886">
    <property type="term" value="C:plasma membrane"/>
    <property type="evidence" value="ECO:0007669"/>
    <property type="project" value="UniProtKB-SubCell"/>
</dbReference>
<feature type="transmembrane region" description="Helical" evidence="7">
    <location>
        <begin position="116"/>
        <end position="138"/>
    </location>
</feature>
<evidence type="ECO:0000256" key="1">
    <source>
        <dbReference type="ARBA" id="ARBA00004651"/>
    </source>
</evidence>
<keyword evidence="2 7" id="KW-0813">Transport</keyword>
<dbReference type="Proteomes" id="UP001245370">
    <property type="component" value="Unassembled WGS sequence"/>
</dbReference>
<evidence type="ECO:0000256" key="3">
    <source>
        <dbReference type="ARBA" id="ARBA00022475"/>
    </source>
</evidence>
<evidence type="ECO:0000313" key="9">
    <source>
        <dbReference type="EMBL" id="GLI24227.1"/>
    </source>
</evidence>
<dbReference type="Gene3D" id="1.10.3720.10">
    <property type="entry name" value="MetI-like"/>
    <property type="match status" value="1"/>
</dbReference>
<feature type="transmembrane region" description="Helical" evidence="7">
    <location>
        <begin position="20"/>
        <end position="42"/>
    </location>
</feature>
<comment type="subcellular location">
    <subcellularLocation>
        <location evidence="1 7">Cell membrane</location>
        <topology evidence="1 7">Multi-pass membrane protein</topology>
    </subcellularLocation>
</comment>
<dbReference type="InterPro" id="IPR035906">
    <property type="entry name" value="MetI-like_sf"/>
</dbReference>
<evidence type="ECO:0000256" key="6">
    <source>
        <dbReference type="ARBA" id="ARBA00023136"/>
    </source>
</evidence>
<sequence length="269" mass="29357">MSDSITTRGPAFARPGRRSFSFGIGTTGLRQIGLIAVLLGLWELASHTLFNPFWSSRPSLIAARLWELALSGELWLHTSTTLQEAGAGLVLAALVGIPLGIVLARAPEVARTLDPVIMGLYGLPRVALAPLFILWFGIGLFSKIMMAFTMVVFIFLMNVMEGIRTIDPDHLDLMRSMRAGRLYLVRRVLLPAVTPWILASFRIGIGLALIGAVVGELIGANRGLGWYVESRGGQLDTTGVFTGLIVLMVLAMLANQLVGFVERRMITWR</sequence>
<protein>
    <submittedName>
        <fullName evidence="9">ABC transporter permease</fullName>
    </submittedName>
    <submittedName>
        <fullName evidence="10">NitT/TauT family transport system permease protein</fullName>
    </submittedName>
</protein>
<dbReference type="PROSITE" id="PS50928">
    <property type="entry name" value="ABC_TM1"/>
    <property type="match status" value="1"/>
</dbReference>
<evidence type="ECO:0000256" key="7">
    <source>
        <dbReference type="RuleBase" id="RU363032"/>
    </source>
</evidence>
<dbReference type="SUPFAM" id="SSF161098">
    <property type="entry name" value="MetI-like"/>
    <property type="match status" value="1"/>
</dbReference>
<feature type="transmembrane region" description="Helical" evidence="7">
    <location>
        <begin position="144"/>
        <end position="167"/>
    </location>
</feature>
<keyword evidence="6 7" id="KW-0472">Membrane</keyword>
<reference evidence="10 12" key="2">
    <citation type="submission" date="2023-07" db="EMBL/GenBank/DDBJ databases">
        <title>Genomic Encyclopedia of Type Strains, Phase IV (KMG-IV): sequencing the most valuable type-strain genomes for metagenomic binning, comparative biology and taxonomic classification.</title>
        <authorList>
            <person name="Goeker M."/>
        </authorList>
    </citation>
    <scope>NUCLEOTIDE SEQUENCE [LARGE SCALE GENOMIC DNA]</scope>
    <source>
        <strain evidence="10 12">DSM 338</strain>
    </source>
</reference>
<dbReference type="PANTHER" id="PTHR30151">
    <property type="entry name" value="ALKANE SULFONATE ABC TRANSPORTER-RELATED, MEMBRANE SUBUNIT"/>
    <property type="match status" value="1"/>
</dbReference>
<reference evidence="9" key="1">
    <citation type="submission" date="2022-12" db="EMBL/GenBank/DDBJ databases">
        <title>Reference genome sequencing for broad-spectrum identification of bacterial and archaeal isolates by mass spectrometry.</title>
        <authorList>
            <person name="Sekiguchi Y."/>
            <person name="Tourlousse D.M."/>
        </authorList>
    </citation>
    <scope>NUCLEOTIDE SEQUENCE</scope>
    <source>
        <strain evidence="9">301</strain>
    </source>
</reference>
<keyword evidence="3" id="KW-1003">Cell membrane</keyword>
<dbReference type="AlphaFoldDB" id="A0A9W6FN89"/>
<keyword evidence="12" id="KW-1185">Reference proteome</keyword>
<keyword evidence="5 7" id="KW-1133">Transmembrane helix</keyword>
<comment type="caution">
    <text evidence="9">The sequence shown here is derived from an EMBL/GenBank/DDBJ whole genome shotgun (WGS) entry which is preliminary data.</text>
</comment>
<comment type="similarity">
    <text evidence="7">Belongs to the binding-protein-dependent transport system permease family.</text>
</comment>
<dbReference type="EMBL" id="BSDO01000006">
    <property type="protein sequence ID" value="GLI24227.1"/>
    <property type="molecule type" value="Genomic_DNA"/>
</dbReference>
<evidence type="ECO:0000313" key="12">
    <source>
        <dbReference type="Proteomes" id="UP001245370"/>
    </source>
</evidence>
<dbReference type="RefSeq" id="WP_210257728.1">
    <property type="nucleotide sequence ID" value="NZ_BSDO01000006.1"/>
</dbReference>
<evidence type="ECO:0000256" key="2">
    <source>
        <dbReference type="ARBA" id="ARBA00022448"/>
    </source>
</evidence>
<gene>
    <name evidence="10" type="ORF">GGQ86_003718</name>
    <name evidence="9" type="ORF">XFLAVUS301_39010</name>
</gene>
<evidence type="ECO:0000256" key="5">
    <source>
        <dbReference type="ARBA" id="ARBA00022989"/>
    </source>
</evidence>
<organism evidence="9 11">
    <name type="scientific">Xanthobacter flavus</name>
    <dbReference type="NCBI Taxonomy" id="281"/>
    <lineage>
        <taxon>Bacteria</taxon>
        <taxon>Pseudomonadati</taxon>
        <taxon>Pseudomonadota</taxon>
        <taxon>Alphaproteobacteria</taxon>
        <taxon>Hyphomicrobiales</taxon>
        <taxon>Xanthobacteraceae</taxon>
        <taxon>Xanthobacter</taxon>
    </lineage>
</organism>
<evidence type="ECO:0000313" key="10">
    <source>
        <dbReference type="EMBL" id="MDR6335223.1"/>
    </source>
</evidence>
<dbReference type="GO" id="GO:0055085">
    <property type="term" value="P:transmembrane transport"/>
    <property type="evidence" value="ECO:0007669"/>
    <property type="project" value="InterPro"/>
</dbReference>
<dbReference type="InterPro" id="IPR000515">
    <property type="entry name" value="MetI-like"/>
</dbReference>
<dbReference type="Proteomes" id="UP001144397">
    <property type="component" value="Unassembled WGS sequence"/>
</dbReference>
<evidence type="ECO:0000256" key="4">
    <source>
        <dbReference type="ARBA" id="ARBA00022692"/>
    </source>
</evidence>
<proteinExistence type="inferred from homology"/>
<dbReference type="CDD" id="cd06261">
    <property type="entry name" value="TM_PBP2"/>
    <property type="match status" value="1"/>
</dbReference>
<feature type="transmembrane region" description="Helical" evidence="7">
    <location>
        <begin position="238"/>
        <end position="261"/>
    </location>
</feature>
<feature type="transmembrane region" description="Helical" evidence="7">
    <location>
        <begin position="188"/>
        <end position="218"/>
    </location>
</feature>
<dbReference type="Pfam" id="PF00528">
    <property type="entry name" value="BPD_transp_1"/>
    <property type="match status" value="1"/>
</dbReference>